<dbReference type="PANTHER" id="PTHR38566">
    <property type="entry name" value="RNA_LIG_T4_1 DOMAIN-CONTAINING PROTEIN"/>
    <property type="match status" value="1"/>
</dbReference>
<organism evidence="1 2">
    <name type="scientific">Tetrahymena thermophila (strain SB210)</name>
    <dbReference type="NCBI Taxonomy" id="312017"/>
    <lineage>
        <taxon>Eukaryota</taxon>
        <taxon>Sar</taxon>
        <taxon>Alveolata</taxon>
        <taxon>Ciliophora</taxon>
        <taxon>Intramacronucleata</taxon>
        <taxon>Oligohymenophorea</taxon>
        <taxon>Hymenostomatida</taxon>
        <taxon>Tetrahymenina</taxon>
        <taxon>Tetrahymenidae</taxon>
        <taxon>Tetrahymena</taxon>
    </lineage>
</organism>
<reference evidence="2" key="1">
    <citation type="journal article" date="2006" name="PLoS Biol.">
        <title>Macronuclear genome sequence of the ciliate Tetrahymena thermophila, a model eukaryote.</title>
        <authorList>
            <person name="Eisen J.A."/>
            <person name="Coyne R.S."/>
            <person name="Wu M."/>
            <person name="Wu D."/>
            <person name="Thiagarajan M."/>
            <person name="Wortman J.R."/>
            <person name="Badger J.H."/>
            <person name="Ren Q."/>
            <person name="Amedeo P."/>
            <person name="Jones K.M."/>
            <person name="Tallon L.J."/>
            <person name="Delcher A.L."/>
            <person name="Salzberg S.L."/>
            <person name="Silva J.C."/>
            <person name="Haas B.J."/>
            <person name="Majoros W.H."/>
            <person name="Farzad M."/>
            <person name="Carlton J.M."/>
            <person name="Smith R.K. Jr."/>
            <person name="Garg J."/>
            <person name="Pearlman R.E."/>
            <person name="Karrer K.M."/>
            <person name="Sun L."/>
            <person name="Manning G."/>
            <person name="Elde N.C."/>
            <person name="Turkewitz A.P."/>
            <person name="Asai D.J."/>
            <person name="Wilkes D.E."/>
            <person name="Wang Y."/>
            <person name="Cai H."/>
            <person name="Collins K."/>
            <person name="Stewart B.A."/>
            <person name="Lee S.R."/>
            <person name="Wilamowska K."/>
            <person name="Weinberg Z."/>
            <person name="Ruzzo W.L."/>
            <person name="Wloga D."/>
            <person name="Gaertig J."/>
            <person name="Frankel J."/>
            <person name="Tsao C.-C."/>
            <person name="Gorovsky M.A."/>
            <person name="Keeling P.J."/>
            <person name="Waller R.F."/>
            <person name="Patron N.J."/>
            <person name="Cherry J.M."/>
            <person name="Stover N.A."/>
            <person name="Krieger C.J."/>
            <person name="del Toro C."/>
            <person name="Ryder H.F."/>
            <person name="Williamson S.C."/>
            <person name="Barbeau R.A."/>
            <person name="Hamilton E.P."/>
            <person name="Orias E."/>
        </authorList>
    </citation>
    <scope>NUCLEOTIDE SEQUENCE [LARGE SCALE GENOMIC DNA]</scope>
    <source>
        <strain evidence="2">SB210</strain>
    </source>
</reference>
<sequence>MKNKIIYVKKGQEQQFMSIKDYMIEQQSNKDVKIIETEIPFQKDYFLSDLSLSFRGEDEDKAYTFNERLRTNIRRGNSVIFKVDEQNNPVDYYWGRRGIMKFFDLQREYIDYNLHEIQELTQFGNKNASLHKELYSIIFKEAQESFTAGDSVSIYKLVKANGENAQVSYFKPLNSWVISSKNVALLARQRSDIDLYTADRFGFARLIAQVWFNILEKIQKEQGNDKVEALKQDLQEQTMVGEYCGNQDYQHLVKYENIDILFYAIVNHKSNDPCIPPLQAYEVFNKYNLTTVKLIDEGSYNTSESFNNKLKQVYDFVASSDIEGEQEGSVLYFVKKSKQIPQQERTLSVSKLKTLEYRIFRKLREKLKNYINRKDQRLRSKFEEETKQLCVNNPPAHPLNFYFQIGKLSFDFVDQYLGQAGIVADQYISFLSVIIYCLENNQKPNPTHFQKENMKKLLEVPWSNYSSFQAKNNEEKIEIESINDQKLKQVLNTNQRNLFVIIPISIPGMGKSTFVKYFSEIVKQNNDEIFVISSDNIRRDLMDNLKKNKPFLKEDQLFSQTGKQAGKEFSRSLSDCVSKKPLQTKAQNVFVFLDKNYPPNAIDKAVQEILENKPANMNLQICSMMTSETEPNKYKIGSNIGFPFSLNFFFNCANRVQTRAEHPTLTNKSGKSMDVMVMFFNLFRNTSLSEHSLQASGIDIILKFPFIKDDSSRQYPQDIVDRFEDIILQTIPGNTCSNQGLVQSFADRVKNLNLQFENTPIEEIKLRAQETYKECINQVNQKGGQLEQVQEIKQNNENHKQQVPIDQIEEAKQSDVILENHQYKQTNTLTARINNKRKAAVKFNPPRKPIYLGIFADDESLVQKTQKQYVKQNLLSLFNKYKDDIIKNNHDELLNKVFKYPQSHHITTYFVKQAEGIYYENFEEGLNIPIEVLAMAYVPNKIICGVCLPDPNMIDIENKIPHMTLFIDEWPAKFSNNVLQALFTDKDAPLAKELQNGSLLDLNKEIIGKYRLPVQEQNGLHDIYFIKPSNHIMKFDATTKAWFGNGPQQNNKKQYYKKK</sequence>
<accession>Q23DQ5</accession>
<evidence type="ECO:0000313" key="1">
    <source>
        <dbReference type="EMBL" id="EAR94724.1"/>
    </source>
</evidence>
<dbReference type="Proteomes" id="UP000009168">
    <property type="component" value="Unassembled WGS sequence"/>
</dbReference>
<keyword evidence="2" id="KW-1185">Reference proteome</keyword>
<proteinExistence type="predicted"/>
<dbReference type="EMBL" id="GG662712">
    <property type="protein sequence ID" value="EAR94724.1"/>
    <property type="molecule type" value="Genomic_DNA"/>
</dbReference>
<evidence type="ECO:0000313" key="2">
    <source>
        <dbReference type="Proteomes" id="UP000009168"/>
    </source>
</evidence>
<dbReference type="PANTHER" id="PTHR38566:SF1">
    <property type="entry name" value="CHROMOSOME UNDETERMINED SCAFFOLD_18, WHOLE GENOME SHOTGUN SEQUENCE"/>
    <property type="match status" value="1"/>
</dbReference>
<dbReference type="OMA" id="MMTSETE"/>
<dbReference type="GeneID" id="7832873"/>
<dbReference type="InParanoid" id="Q23DQ5"/>
<dbReference type="SUPFAM" id="SSF56091">
    <property type="entry name" value="DNA ligase/mRNA capping enzyme, catalytic domain"/>
    <property type="match status" value="1"/>
</dbReference>
<name>Q23DQ5_TETTS</name>
<gene>
    <name evidence="1" type="ORF">TTHERM_00046360</name>
</gene>
<dbReference type="eggNOG" id="ENOG502SBSP">
    <property type="taxonomic scope" value="Eukaryota"/>
</dbReference>
<dbReference type="KEGG" id="tet:TTHERM_00046360"/>
<dbReference type="RefSeq" id="XP_001014631.1">
    <property type="nucleotide sequence ID" value="XM_001014631.3"/>
</dbReference>
<dbReference type="HOGENOM" id="CLU_289602_0_0_1"/>
<dbReference type="AlphaFoldDB" id="Q23DQ5"/>
<protein>
    <submittedName>
        <fullName evidence="1">Uncharacterized protein</fullName>
    </submittedName>
</protein>
<dbReference type="OrthoDB" id="340359at2759"/>